<reference evidence="3" key="1">
    <citation type="submission" date="2017-02" db="EMBL/GenBank/DDBJ databases">
        <authorList>
            <person name="Varghese N."/>
            <person name="Submissions S."/>
        </authorList>
    </citation>
    <scope>NUCLEOTIDE SEQUENCE [LARGE SCALE GENOMIC DNA]</scope>
    <source>
        <strain evidence="3">DSM 22385</strain>
    </source>
</reference>
<dbReference type="InterPro" id="IPR037523">
    <property type="entry name" value="VOC_core"/>
</dbReference>
<gene>
    <name evidence="2" type="ORF">SAMN05661099_0262</name>
</gene>
<name>A0A1T5A333_9SPHI</name>
<dbReference type="AlphaFoldDB" id="A0A1T5A333"/>
<dbReference type="Gene3D" id="3.10.180.10">
    <property type="entry name" value="2,3-Dihydroxybiphenyl 1,2-Dioxygenase, domain 1"/>
    <property type="match status" value="1"/>
</dbReference>
<evidence type="ECO:0000313" key="3">
    <source>
        <dbReference type="Proteomes" id="UP000189981"/>
    </source>
</evidence>
<dbReference type="PROSITE" id="PS51819">
    <property type="entry name" value="VOC"/>
    <property type="match status" value="1"/>
</dbReference>
<sequence>MLTGLRTIVYHVANLEVAKMWYSEMFDIKPYFDESFYVGFDINGFELGLDPSIKEYSKGNSSITYWKVDNIDQMFEQLIKRKVSIHEDVHGVGEGIRLGSINDPFGNVIGLIEIKEGER</sequence>
<dbReference type="OrthoDB" id="4548523at2"/>
<accession>A0A1T5A333</accession>
<evidence type="ECO:0000259" key="1">
    <source>
        <dbReference type="PROSITE" id="PS51819"/>
    </source>
</evidence>
<evidence type="ECO:0000313" key="2">
    <source>
        <dbReference type="EMBL" id="SKB29411.1"/>
    </source>
</evidence>
<dbReference type="EMBL" id="FUYR01000001">
    <property type="protein sequence ID" value="SKB29411.1"/>
    <property type="molecule type" value="Genomic_DNA"/>
</dbReference>
<proteinExistence type="predicted"/>
<dbReference type="RefSeq" id="WP_079700765.1">
    <property type="nucleotide sequence ID" value="NZ_FUYR01000001.1"/>
</dbReference>
<dbReference type="STRING" id="572036.SAMN05661099_0262"/>
<dbReference type="InterPro" id="IPR029068">
    <property type="entry name" value="Glyas_Bleomycin-R_OHBP_Dase"/>
</dbReference>
<organism evidence="2 3">
    <name type="scientific">Daejeonella lutea</name>
    <dbReference type="NCBI Taxonomy" id="572036"/>
    <lineage>
        <taxon>Bacteria</taxon>
        <taxon>Pseudomonadati</taxon>
        <taxon>Bacteroidota</taxon>
        <taxon>Sphingobacteriia</taxon>
        <taxon>Sphingobacteriales</taxon>
        <taxon>Sphingobacteriaceae</taxon>
        <taxon>Daejeonella</taxon>
    </lineage>
</organism>
<feature type="domain" description="VOC" evidence="1">
    <location>
        <begin position="4"/>
        <end position="114"/>
    </location>
</feature>
<protein>
    <recommendedName>
        <fullName evidence="1">VOC domain-containing protein</fullName>
    </recommendedName>
</protein>
<dbReference type="Pfam" id="PF00903">
    <property type="entry name" value="Glyoxalase"/>
    <property type="match status" value="1"/>
</dbReference>
<dbReference type="SUPFAM" id="SSF54593">
    <property type="entry name" value="Glyoxalase/Bleomycin resistance protein/Dihydroxybiphenyl dioxygenase"/>
    <property type="match status" value="1"/>
</dbReference>
<keyword evidence="3" id="KW-1185">Reference proteome</keyword>
<dbReference type="InterPro" id="IPR004360">
    <property type="entry name" value="Glyas_Fos-R_dOase_dom"/>
</dbReference>
<dbReference type="Proteomes" id="UP000189981">
    <property type="component" value="Unassembled WGS sequence"/>
</dbReference>